<keyword evidence="3" id="KW-0813">Transport</keyword>
<dbReference type="Pfam" id="PF02563">
    <property type="entry name" value="Poly_export"/>
    <property type="match status" value="1"/>
</dbReference>
<dbReference type="Pfam" id="PF22461">
    <property type="entry name" value="SLBB_2"/>
    <property type="match status" value="1"/>
</dbReference>
<keyword evidence="13" id="KW-0998">Cell outer membrane</keyword>
<keyword evidence="14" id="KW-0449">Lipoprotein</keyword>
<evidence type="ECO:0000313" key="17">
    <source>
        <dbReference type="EMBL" id="MDN5216224.1"/>
    </source>
</evidence>
<dbReference type="Gene3D" id="3.30.1950.10">
    <property type="entry name" value="wza like domain"/>
    <property type="match status" value="1"/>
</dbReference>
<evidence type="ECO:0000256" key="7">
    <source>
        <dbReference type="ARBA" id="ARBA00022729"/>
    </source>
</evidence>
<comment type="similarity">
    <text evidence="2">Belongs to the BexD/CtrA/VexA family.</text>
</comment>
<evidence type="ECO:0000256" key="1">
    <source>
        <dbReference type="ARBA" id="ARBA00004571"/>
    </source>
</evidence>
<evidence type="ECO:0000256" key="10">
    <source>
        <dbReference type="ARBA" id="ARBA00023114"/>
    </source>
</evidence>
<dbReference type="InterPro" id="IPR054765">
    <property type="entry name" value="SLBB_dom"/>
</dbReference>
<dbReference type="PANTHER" id="PTHR33619:SF3">
    <property type="entry name" value="POLYSACCHARIDE EXPORT PROTEIN GFCE-RELATED"/>
    <property type="match status" value="1"/>
</dbReference>
<feature type="domain" description="Polysaccharide export protein N-terminal" evidence="15">
    <location>
        <begin position="20"/>
        <end position="113"/>
    </location>
</feature>
<evidence type="ECO:0000256" key="13">
    <source>
        <dbReference type="ARBA" id="ARBA00023237"/>
    </source>
</evidence>
<sequence>MFKTENDILPDNVAAAVYEAEKNYIIQKNDYINVEVYTHGGERIIDPDFELLKETGLQANQMLNRPNPNYLIQQDGNVKLPMIGMVHLAGLTLQNSDIFLQKEYSKYYEDPFVITRYVNKRVIVLGATEGQVIPLENENTTLLEILALSGGLSNDSKAHNIRLIRGPLNNPQVYLIDLATVEGMSKTIKKILPGDIIYVEPVRRPLPESIRDLAPIVSLVTSGVALILSLGNL</sequence>
<feature type="domain" description="SLBB" evidence="16">
    <location>
        <begin position="120"/>
        <end position="199"/>
    </location>
</feature>
<comment type="caution">
    <text evidence="17">The sequence shown here is derived from an EMBL/GenBank/DDBJ whole genome shotgun (WGS) entry which is preliminary data.</text>
</comment>
<evidence type="ECO:0000256" key="9">
    <source>
        <dbReference type="ARBA" id="ARBA00023065"/>
    </source>
</evidence>
<keyword evidence="9" id="KW-0406">Ion transport</keyword>
<evidence type="ECO:0000313" key="18">
    <source>
        <dbReference type="Proteomes" id="UP001172083"/>
    </source>
</evidence>
<dbReference type="RefSeq" id="WP_346761561.1">
    <property type="nucleotide sequence ID" value="NZ_JAUJEB010000008.1"/>
</dbReference>
<comment type="subcellular location">
    <subcellularLocation>
        <location evidence="1">Cell outer membrane</location>
        <topology evidence="1">Multi-pass membrane protein</topology>
    </subcellularLocation>
</comment>
<keyword evidence="7" id="KW-0732">Signal</keyword>
<dbReference type="PANTHER" id="PTHR33619">
    <property type="entry name" value="POLYSACCHARIDE EXPORT PROTEIN GFCE-RELATED"/>
    <property type="match status" value="1"/>
</dbReference>
<keyword evidence="4" id="KW-1134">Transmembrane beta strand</keyword>
<keyword evidence="10" id="KW-0626">Porin</keyword>
<dbReference type="InterPro" id="IPR003715">
    <property type="entry name" value="Poly_export_N"/>
</dbReference>
<keyword evidence="18" id="KW-1185">Reference proteome</keyword>
<dbReference type="Gene3D" id="3.10.560.10">
    <property type="entry name" value="Outer membrane lipoprotein wza domain like"/>
    <property type="match status" value="1"/>
</dbReference>
<evidence type="ECO:0000256" key="14">
    <source>
        <dbReference type="ARBA" id="ARBA00023288"/>
    </source>
</evidence>
<dbReference type="InterPro" id="IPR049712">
    <property type="entry name" value="Poly_export"/>
</dbReference>
<evidence type="ECO:0000256" key="11">
    <source>
        <dbReference type="ARBA" id="ARBA00023136"/>
    </source>
</evidence>
<accession>A0ABT8LEL1</accession>
<reference evidence="17" key="1">
    <citation type="submission" date="2023-06" db="EMBL/GenBank/DDBJ databases">
        <title>Genomic of Agaribacillus aureum.</title>
        <authorList>
            <person name="Wang G."/>
        </authorList>
    </citation>
    <scope>NUCLEOTIDE SEQUENCE</scope>
    <source>
        <strain evidence="17">BMA12</strain>
    </source>
</reference>
<evidence type="ECO:0000256" key="6">
    <source>
        <dbReference type="ARBA" id="ARBA00022692"/>
    </source>
</evidence>
<dbReference type="EMBL" id="JAUJEB010000008">
    <property type="protein sequence ID" value="MDN5216224.1"/>
    <property type="molecule type" value="Genomic_DNA"/>
</dbReference>
<gene>
    <name evidence="17" type="ORF">QQ020_29420</name>
</gene>
<organism evidence="17 18">
    <name type="scientific">Agaribacillus aureus</name>
    <dbReference type="NCBI Taxonomy" id="3051825"/>
    <lineage>
        <taxon>Bacteria</taxon>
        <taxon>Pseudomonadati</taxon>
        <taxon>Bacteroidota</taxon>
        <taxon>Cytophagia</taxon>
        <taxon>Cytophagales</taxon>
        <taxon>Splendidivirgaceae</taxon>
        <taxon>Agaribacillus</taxon>
    </lineage>
</organism>
<keyword evidence="11" id="KW-0472">Membrane</keyword>
<name>A0ABT8LEL1_9BACT</name>
<evidence type="ECO:0000256" key="5">
    <source>
        <dbReference type="ARBA" id="ARBA00022597"/>
    </source>
</evidence>
<evidence type="ECO:0000256" key="2">
    <source>
        <dbReference type="ARBA" id="ARBA00009450"/>
    </source>
</evidence>
<evidence type="ECO:0000256" key="4">
    <source>
        <dbReference type="ARBA" id="ARBA00022452"/>
    </source>
</evidence>
<keyword evidence="5" id="KW-0762">Sugar transport</keyword>
<dbReference type="Proteomes" id="UP001172083">
    <property type="component" value="Unassembled WGS sequence"/>
</dbReference>
<evidence type="ECO:0000256" key="12">
    <source>
        <dbReference type="ARBA" id="ARBA00023139"/>
    </source>
</evidence>
<protein>
    <submittedName>
        <fullName evidence="17">Polysaccharide biosynthesis/export family protein</fullName>
    </submittedName>
</protein>
<evidence type="ECO:0000259" key="15">
    <source>
        <dbReference type="Pfam" id="PF02563"/>
    </source>
</evidence>
<keyword evidence="8" id="KW-0625">Polysaccharide transport</keyword>
<keyword evidence="12" id="KW-0564">Palmitate</keyword>
<evidence type="ECO:0000256" key="3">
    <source>
        <dbReference type="ARBA" id="ARBA00022448"/>
    </source>
</evidence>
<keyword evidence="6" id="KW-0812">Transmembrane</keyword>
<evidence type="ECO:0000256" key="8">
    <source>
        <dbReference type="ARBA" id="ARBA00023047"/>
    </source>
</evidence>
<proteinExistence type="inferred from homology"/>
<evidence type="ECO:0000259" key="16">
    <source>
        <dbReference type="Pfam" id="PF22461"/>
    </source>
</evidence>